<dbReference type="Pfam" id="PF04570">
    <property type="entry name" value="zf-FLZ"/>
    <property type="match status" value="1"/>
</dbReference>
<evidence type="ECO:0000256" key="1">
    <source>
        <dbReference type="ARBA" id="ARBA00009374"/>
    </source>
</evidence>
<keyword evidence="3" id="KW-0863">Zinc-finger</keyword>
<gene>
    <name evidence="6" type="ORF">POTOM_019862</name>
</gene>
<sequence>MPGKRSRLTQSQSFGDIGLGNDRLPPRDGGFTADNMAGQFIQRIIAVSPPPPLLPEKEKDVGGGLMEIKHFLERCEHCWKRLSKKQDVYMYGDLGAFCSPAIDKAGQEVHGQSIGTRASSSRKDNHSLVAILRIYTAMSDIALGEISSVCFRIESISLL</sequence>
<comment type="caution">
    <text evidence="6">The sequence shown here is derived from an EMBL/GenBank/DDBJ whole genome shotgun (WGS) entry which is preliminary data.</text>
</comment>
<organism evidence="6 7">
    <name type="scientific">Populus tomentosa</name>
    <name type="common">Chinese white poplar</name>
    <dbReference type="NCBI Taxonomy" id="118781"/>
    <lineage>
        <taxon>Eukaryota</taxon>
        <taxon>Viridiplantae</taxon>
        <taxon>Streptophyta</taxon>
        <taxon>Embryophyta</taxon>
        <taxon>Tracheophyta</taxon>
        <taxon>Spermatophyta</taxon>
        <taxon>Magnoliopsida</taxon>
        <taxon>eudicotyledons</taxon>
        <taxon>Gunneridae</taxon>
        <taxon>Pentapetalae</taxon>
        <taxon>rosids</taxon>
        <taxon>fabids</taxon>
        <taxon>Malpighiales</taxon>
        <taxon>Salicaceae</taxon>
        <taxon>Saliceae</taxon>
        <taxon>Populus</taxon>
    </lineage>
</organism>
<accession>A0A8X7ZVB3</accession>
<dbReference type="Proteomes" id="UP000886885">
    <property type="component" value="Chromosome 5A"/>
</dbReference>
<dbReference type="AlphaFoldDB" id="A0A8X7ZVB3"/>
<evidence type="ECO:0000256" key="4">
    <source>
        <dbReference type="SAM" id="MobiDB-lite"/>
    </source>
</evidence>
<feature type="region of interest" description="Disordered" evidence="4">
    <location>
        <begin position="1"/>
        <end position="28"/>
    </location>
</feature>
<keyword evidence="3" id="KW-0862">Zinc</keyword>
<keyword evidence="2" id="KW-0479">Metal-binding</keyword>
<keyword evidence="7" id="KW-1185">Reference proteome</keyword>
<dbReference type="OrthoDB" id="808673at2759"/>
<reference evidence="6" key="1">
    <citation type="journal article" date="2020" name="bioRxiv">
        <title>Hybrid origin of Populus tomentosa Carr. identified through genome sequencing and phylogenomic analysis.</title>
        <authorList>
            <person name="An X."/>
            <person name="Gao K."/>
            <person name="Chen Z."/>
            <person name="Li J."/>
            <person name="Yang X."/>
            <person name="Yang X."/>
            <person name="Zhou J."/>
            <person name="Guo T."/>
            <person name="Zhao T."/>
            <person name="Huang S."/>
            <person name="Miao D."/>
            <person name="Khan W.U."/>
            <person name="Rao P."/>
            <person name="Ye M."/>
            <person name="Lei B."/>
            <person name="Liao W."/>
            <person name="Wang J."/>
            <person name="Ji L."/>
            <person name="Li Y."/>
            <person name="Guo B."/>
            <person name="Mustafa N.S."/>
            <person name="Li S."/>
            <person name="Yun Q."/>
            <person name="Keller S.R."/>
            <person name="Mao J."/>
            <person name="Zhang R."/>
            <person name="Strauss S.H."/>
        </authorList>
    </citation>
    <scope>NUCLEOTIDE SEQUENCE</scope>
    <source>
        <strain evidence="6">GM15</strain>
        <tissue evidence="6">Leaf</tissue>
    </source>
</reference>
<dbReference type="EMBL" id="JAAWWB010000009">
    <property type="protein sequence ID" value="KAG6776356.1"/>
    <property type="molecule type" value="Genomic_DNA"/>
</dbReference>
<evidence type="ECO:0000256" key="2">
    <source>
        <dbReference type="ARBA" id="ARBA00022723"/>
    </source>
</evidence>
<evidence type="ECO:0000256" key="3">
    <source>
        <dbReference type="ARBA" id="ARBA00022771"/>
    </source>
</evidence>
<name>A0A8X7ZVB3_POPTO</name>
<dbReference type="InterPro" id="IPR007650">
    <property type="entry name" value="Zf-FLZ_dom"/>
</dbReference>
<dbReference type="GO" id="GO:0008270">
    <property type="term" value="F:zinc ion binding"/>
    <property type="evidence" value="ECO:0007669"/>
    <property type="project" value="UniProtKB-KW"/>
</dbReference>
<comment type="similarity">
    <text evidence="1">Belongs to the FLZ family.</text>
</comment>
<feature type="domain" description="FLZ-type" evidence="5">
    <location>
        <begin position="67"/>
        <end position="99"/>
    </location>
</feature>
<proteinExistence type="inferred from homology"/>
<evidence type="ECO:0000313" key="7">
    <source>
        <dbReference type="Proteomes" id="UP000886885"/>
    </source>
</evidence>
<evidence type="ECO:0000259" key="5">
    <source>
        <dbReference type="Pfam" id="PF04570"/>
    </source>
</evidence>
<evidence type="ECO:0000313" key="6">
    <source>
        <dbReference type="EMBL" id="KAG6776356.1"/>
    </source>
</evidence>
<protein>
    <recommendedName>
        <fullName evidence="5">FLZ-type domain-containing protein</fullName>
    </recommendedName>
</protein>